<dbReference type="PROSITE" id="PS00914">
    <property type="entry name" value="SYNTAXIN"/>
    <property type="match status" value="1"/>
</dbReference>
<dbReference type="CDD" id="cd15840">
    <property type="entry name" value="SNARE_Qa"/>
    <property type="match status" value="1"/>
</dbReference>
<dbReference type="RefSeq" id="XP_017986689.1">
    <property type="nucleotide sequence ID" value="XM_018131423.1"/>
</dbReference>
<dbReference type="GO" id="GO:0012505">
    <property type="term" value="C:endomembrane system"/>
    <property type="evidence" value="ECO:0007669"/>
    <property type="project" value="TreeGrafter"/>
</dbReference>
<feature type="domain" description="T-SNARE coiled-coil homology" evidence="3">
    <location>
        <begin position="196"/>
        <end position="258"/>
    </location>
</feature>
<evidence type="ECO:0000256" key="1">
    <source>
        <dbReference type="ARBA" id="ARBA00009063"/>
    </source>
</evidence>
<protein>
    <submittedName>
        <fullName evidence="4">HCL458Wp</fullName>
    </submittedName>
</protein>
<proteinExistence type="inferred from homology"/>
<evidence type="ECO:0000313" key="5">
    <source>
        <dbReference type="Proteomes" id="UP000243052"/>
    </source>
</evidence>
<dbReference type="Gene3D" id="1.20.58.70">
    <property type="match status" value="1"/>
</dbReference>
<dbReference type="SUPFAM" id="SSF47661">
    <property type="entry name" value="t-snare proteins"/>
    <property type="match status" value="1"/>
</dbReference>
<dbReference type="GO" id="GO:0006906">
    <property type="term" value="P:vesicle fusion"/>
    <property type="evidence" value="ECO:0007669"/>
    <property type="project" value="TreeGrafter"/>
</dbReference>
<keyword evidence="2" id="KW-1133">Transmembrane helix</keyword>
<dbReference type="InterPro" id="IPR000727">
    <property type="entry name" value="T_SNARE_dom"/>
</dbReference>
<dbReference type="GO" id="GO:0000149">
    <property type="term" value="F:SNARE binding"/>
    <property type="evidence" value="ECO:0007669"/>
    <property type="project" value="TreeGrafter"/>
</dbReference>
<dbReference type="STRING" id="45286.A0A109UY56"/>
<feature type="transmembrane region" description="Helical" evidence="2">
    <location>
        <begin position="268"/>
        <end position="288"/>
    </location>
</feature>
<reference evidence="4 5" key="1">
    <citation type="submission" date="2016-01" db="EMBL/GenBank/DDBJ databases">
        <title>Genome sequence of the yeast Holleya sinecauda.</title>
        <authorList>
            <person name="Dietrich F.S."/>
        </authorList>
    </citation>
    <scope>NUCLEOTIDE SEQUENCE [LARGE SCALE GENOMIC DNA]</scope>
    <source>
        <strain evidence="4 5">ATCC 58844</strain>
    </source>
</reference>
<keyword evidence="5" id="KW-1185">Reference proteome</keyword>
<dbReference type="Proteomes" id="UP000243052">
    <property type="component" value="Chromosome iii"/>
</dbReference>
<organism evidence="4 5">
    <name type="scientific">Eremothecium sinecaudum</name>
    <dbReference type="NCBI Taxonomy" id="45286"/>
    <lineage>
        <taxon>Eukaryota</taxon>
        <taxon>Fungi</taxon>
        <taxon>Dikarya</taxon>
        <taxon>Ascomycota</taxon>
        <taxon>Saccharomycotina</taxon>
        <taxon>Saccharomycetes</taxon>
        <taxon>Saccharomycetales</taxon>
        <taxon>Saccharomycetaceae</taxon>
        <taxon>Eremothecium</taxon>
    </lineage>
</organism>
<dbReference type="InterPro" id="IPR010989">
    <property type="entry name" value="SNARE"/>
</dbReference>
<dbReference type="PANTHER" id="PTHR19957">
    <property type="entry name" value="SYNTAXIN"/>
    <property type="match status" value="1"/>
</dbReference>
<dbReference type="Gene3D" id="1.20.5.110">
    <property type="match status" value="1"/>
</dbReference>
<dbReference type="GO" id="GO:0005484">
    <property type="term" value="F:SNAP receptor activity"/>
    <property type="evidence" value="ECO:0007669"/>
    <property type="project" value="InterPro"/>
</dbReference>
<dbReference type="AlphaFoldDB" id="A0A109UY56"/>
<evidence type="ECO:0000313" key="4">
    <source>
        <dbReference type="EMBL" id="AMD19693.1"/>
    </source>
</evidence>
<dbReference type="Pfam" id="PF05739">
    <property type="entry name" value="SNARE"/>
    <property type="match status" value="1"/>
</dbReference>
<dbReference type="SMART" id="SM00397">
    <property type="entry name" value="t_SNARE"/>
    <property type="match status" value="1"/>
</dbReference>
<dbReference type="EMBL" id="CP014243">
    <property type="protein sequence ID" value="AMD19693.1"/>
    <property type="molecule type" value="Genomic_DNA"/>
</dbReference>
<dbReference type="PROSITE" id="PS50192">
    <property type="entry name" value="T_SNARE"/>
    <property type="match status" value="1"/>
</dbReference>
<gene>
    <name evidence="4" type="ORF">AW171_hschr31543</name>
</gene>
<name>A0A109UY56_9SACH</name>
<evidence type="ECO:0000256" key="2">
    <source>
        <dbReference type="SAM" id="Phobius"/>
    </source>
</evidence>
<evidence type="ECO:0000259" key="3">
    <source>
        <dbReference type="PROSITE" id="PS50192"/>
    </source>
</evidence>
<accession>A0A109UY56</accession>
<dbReference type="GO" id="GO:0048278">
    <property type="term" value="P:vesicle docking"/>
    <property type="evidence" value="ECO:0007669"/>
    <property type="project" value="TreeGrafter"/>
</dbReference>
<dbReference type="PANTHER" id="PTHR19957:SF295">
    <property type="entry name" value="SYNTAXIN VAM3"/>
    <property type="match status" value="1"/>
</dbReference>
<keyword evidence="2" id="KW-0812">Transmembrane</keyword>
<dbReference type="OrthoDB" id="364348at2759"/>
<comment type="similarity">
    <text evidence="1">Belongs to the syntaxin family.</text>
</comment>
<dbReference type="InterPro" id="IPR006012">
    <property type="entry name" value="Syntaxin/epimorphin_CS"/>
</dbReference>
<dbReference type="InterPro" id="IPR045242">
    <property type="entry name" value="Syntaxin"/>
</dbReference>
<dbReference type="GeneID" id="28722907"/>
<sequence length="289" mass="32918">MSFIDLEANPRDQQSLGVSNQVLNVQENEVVSCLRLLEISVKGLSRKISLLGTVKDDQSLRDTIEGKDIPYCEELRDSLQSNLKFNWKDKYVSDFQALSAEFLKLKREYQTRKLELPLKVVASQNWSARGRKMDGSQTASTTLSRPYEEEGSSGYISMQIKNDEHTPLLQQQQPRQELQQFVKQDQVLQDELDFHTLIQEVRSQEITKIHSQVQDVNAIFKQLGSLVHEQGKQVDSIDQNINGLTSNLQNASHQLRKADKYQRKRNKCGTVTLCIVAMVTLVVILAVVS</sequence>
<keyword evidence="2" id="KW-0472">Membrane</keyword>
<dbReference type="GO" id="GO:0006886">
    <property type="term" value="P:intracellular protein transport"/>
    <property type="evidence" value="ECO:0007669"/>
    <property type="project" value="InterPro"/>
</dbReference>
<dbReference type="GO" id="GO:0031201">
    <property type="term" value="C:SNARE complex"/>
    <property type="evidence" value="ECO:0007669"/>
    <property type="project" value="TreeGrafter"/>
</dbReference>